<sequence length="117" mass="13325">MNDMNRVLIFLLLIGLLYALYKYQHIIFGNTIYSFESKSQPIKHQEPPRIKHYEQPRESKPITADNISQVSIASLENDDGGDNDHELYKNDSLLGSLDTGSLNLTENGSINSSFFFK</sequence>
<accession>A0A1V0SI93</accession>
<dbReference type="EMBL" id="KY684108">
    <property type="protein sequence ID" value="ARF11439.1"/>
    <property type="molecule type" value="Genomic_DNA"/>
</dbReference>
<gene>
    <name evidence="2" type="ORF">Klosneuvirus_1_296</name>
</gene>
<organism evidence="2">
    <name type="scientific">Klosneuvirus KNV1</name>
    <dbReference type="NCBI Taxonomy" id="1977640"/>
    <lineage>
        <taxon>Viruses</taxon>
        <taxon>Varidnaviria</taxon>
        <taxon>Bamfordvirae</taxon>
        <taxon>Nucleocytoviricota</taxon>
        <taxon>Megaviricetes</taxon>
        <taxon>Imitervirales</taxon>
        <taxon>Mimiviridae</taxon>
        <taxon>Klosneuvirinae</taxon>
        <taxon>Klosneuvirus</taxon>
    </lineage>
</organism>
<feature type="region of interest" description="Disordered" evidence="1">
    <location>
        <begin position="40"/>
        <end position="63"/>
    </location>
</feature>
<name>A0A1V0SI93_9VIRU</name>
<evidence type="ECO:0000256" key="1">
    <source>
        <dbReference type="SAM" id="MobiDB-lite"/>
    </source>
</evidence>
<protein>
    <submittedName>
        <fullName evidence="2">Uncharacterized protein</fullName>
    </submittedName>
</protein>
<reference evidence="2" key="1">
    <citation type="journal article" date="2017" name="Science">
        <title>Giant viruses with an expanded complement of translation system components.</title>
        <authorList>
            <person name="Schulz F."/>
            <person name="Yutin N."/>
            <person name="Ivanova N.N."/>
            <person name="Ortega D.R."/>
            <person name="Lee T.K."/>
            <person name="Vierheilig J."/>
            <person name="Daims H."/>
            <person name="Horn M."/>
            <person name="Wagner M."/>
            <person name="Jensen G.J."/>
            <person name="Kyrpides N.C."/>
            <person name="Koonin E.V."/>
            <person name="Woyke T."/>
        </authorList>
    </citation>
    <scope>NUCLEOTIDE SEQUENCE</scope>
    <source>
        <strain evidence="2">KNV1</strain>
    </source>
</reference>
<feature type="compositionally biased region" description="Basic and acidic residues" evidence="1">
    <location>
        <begin position="43"/>
        <end position="60"/>
    </location>
</feature>
<evidence type="ECO:0000313" key="2">
    <source>
        <dbReference type="EMBL" id="ARF11439.1"/>
    </source>
</evidence>
<proteinExistence type="predicted"/>